<name>A0A2D4IUZ5_MICLE</name>
<dbReference type="PANTHER" id="PTHR14237:SF19">
    <property type="entry name" value="MITOCHONDRIAL AMIDOXIME REDUCING COMPONENT 1"/>
    <property type="match status" value="1"/>
</dbReference>
<organism evidence="2">
    <name type="scientific">Micrurus lemniscatus lemniscatus</name>
    <dbReference type="NCBI Taxonomy" id="129467"/>
    <lineage>
        <taxon>Eukaryota</taxon>
        <taxon>Metazoa</taxon>
        <taxon>Chordata</taxon>
        <taxon>Craniata</taxon>
        <taxon>Vertebrata</taxon>
        <taxon>Euteleostomi</taxon>
        <taxon>Lepidosauria</taxon>
        <taxon>Squamata</taxon>
        <taxon>Bifurcata</taxon>
        <taxon>Unidentata</taxon>
        <taxon>Episquamata</taxon>
        <taxon>Toxicofera</taxon>
        <taxon>Serpentes</taxon>
        <taxon>Colubroidea</taxon>
        <taxon>Elapidae</taxon>
        <taxon>Elapinae</taxon>
        <taxon>Micrurus</taxon>
    </lineage>
</organism>
<dbReference type="InterPro" id="IPR005302">
    <property type="entry name" value="MoCF_Sase_C"/>
</dbReference>
<dbReference type="GO" id="GO:0030170">
    <property type="term" value="F:pyridoxal phosphate binding"/>
    <property type="evidence" value="ECO:0007669"/>
    <property type="project" value="InterPro"/>
</dbReference>
<dbReference type="GO" id="GO:0030151">
    <property type="term" value="F:molybdenum ion binding"/>
    <property type="evidence" value="ECO:0007669"/>
    <property type="project" value="InterPro"/>
</dbReference>
<protein>
    <recommendedName>
        <fullName evidence="1">MOSC domain-containing protein</fullName>
    </recommendedName>
</protein>
<dbReference type="EMBL" id="IACK01131334">
    <property type="protein sequence ID" value="LAA87924.1"/>
    <property type="molecule type" value="Transcribed_RNA"/>
</dbReference>
<proteinExistence type="predicted"/>
<dbReference type="Pfam" id="PF03476">
    <property type="entry name" value="MOSC_N"/>
    <property type="match status" value="1"/>
</dbReference>
<dbReference type="SUPFAM" id="SSF141673">
    <property type="entry name" value="MOSC N-terminal domain-like"/>
    <property type="match status" value="1"/>
</dbReference>
<dbReference type="AlphaFoldDB" id="A0A2D4IUZ5"/>
<dbReference type="Pfam" id="PF03473">
    <property type="entry name" value="MOSC"/>
    <property type="match status" value="1"/>
</dbReference>
<dbReference type="PROSITE" id="PS51340">
    <property type="entry name" value="MOSC"/>
    <property type="match status" value="1"/>
</dbReference>
<dbReference type="PANTHER" id="PTHR14237">
    <property type="entry name" value="MOLYBDOPTERIN COFACTOR SULFURASE MOSC"/>
    <property type="match status" value="1"/>
</dbReference>
<feature type="domain" description="MOSC" evidence="1">
    <location>
        <begin position="107"/>
        <end position="265"/>
    </location>
</feature>
<reference evidence="2" key="1">
    <citation type="submission" date="2017-07" db="EMBL/GenBank/DDBJ databases">
        <authorList>
            <person name="Mikheyev A."/>
            <person name="Grau M."/>
        </authorList>
    </citation>
    <scope>NUCLEOTIDE SEQUENCE</scope>
    <source>
        <tissue evidence="2">Venom_gland</tissue>
    </source>
</reference>
<dbReference type="InterPro" id="IPR005303">
    <property type="entry name" value="MOCOS_middle"/>
</dbReference>
<evidence type="ECO:0000313" key="2">
    <source>
        <dbReference type="EMBL" id="LAA87924.1"/>
    </source>
</evidence>
<sequence>MQWPIGNQGLLYDRNWMVTNQNGVCITQKQEPRLCLIQPLIDLEQNVMIIKAEGMNSVSVSLEEYGETLTEICQSKVCSHRVQTYDCGEQLADWFTKFLGRQCHLIRQSSGFKRNSSKKNKKGEIPVVIPSLSLVNEAQYLLINMTSILQLKEQVTTSLGESFLPQELIYRFRANIVIRTNEPFEEDLWDQIAIGPLHFRVLGPCHRCLVICINQQTGQRNKDFLQRLSSIRDRKTNFGIYLANHSETEFALSNTILVGSEILVLKNTTSSTSTEENKSV</sequence>
<dbReference type="GO" id="GO:0003824">
    <property type="term" value="F:catalytic activity"/>
    <property type="evidence" value="ECO:0007669"/>
    <property type="project" value="InterPro"/>
</dbReference>
<evidence type="ECO:0000259" key="1">
    <source>
        <dbReference type="PROSITE" id="PS51340"/>
    </source>
</evidence>
<accession>A0A2D4IUZ5</accession>
<reference evidence="2" key="2">
    <citation type="submission" date="2017-11" db="EMBL/GenBank/DDBJ databases">
        <title>Coralsnake Venomics: Analyses of Venom Gland Transcriptomes and Proteomes of Six Brazilian Taxa.</title>
        <authorList>
            <person name="Aird S.D."/>
            <person name="Jorge da Silva N."/>
            <person name="Qiu L."/>
            <person name="Villar-Briones A."/>
            <person name="Aparecida-Saddi V."/>
            <person name="Campos-Telles M.P."/>
            <person name="Grau M."/>
            <person name="Mikheyev A.S."/>
        </authorList>
    </citation>
    <scope>NUCLEOTIDE SEQUENCE</scope>
    <source>
        <tissue evidence="2">Venom_gland</tissue>
    </source>
</reference>